<name>A0A6J5DF28_9BURK</name>
<dbReference type="PANTHER" id="PTHR35023">
    <property type="entry name" value="CHELATASE-RELATED"/>
    <property type="match status" value="1"/>
</dbReference>
<gene>
    <name evidence="3" type="ORF">LMG29542_01650</name>
</gene>
<evidence type="ECO:0000313" key="3">
    <source>
        <dbReference type="EMBL" id="CAB3752024.1"/>
    </source>
</evidence>
<dbReference type="InterPro" id="IPR036465">
    <property type="entry name" value="vWFA_dom_sf"/>
</dbReference>
<dbReference type="RefSeq" id="WP_175225960.1">
    <property type="nucleotide sequence ID" value="NZ_CADIKH010000006.1"/>
</dbReference>
<dbReference type="Gene3D" id="3.40.50.410">
    <property type="entry name" value="von Willebrand factor, type A domain"/>
    <property type="match status" value="1"/>
</dbReference>
<organism evidence="3 4">
    <name type="scientific">Paraburkholderia humisilvae</name>
    <dbReference type="NCBI Taxonomy" id="627669"/>
    <lineage>
        <taxon>Bacteria</taxon>
        <taxon>Pseudomonadati</taxon>
        <taxon>Pseudomonadota</taxon>
        <taxon>Betaproteobacteria</taxon>
        <taxon>Burkholderiales</taxon>
        <taxon>Burkholderiaceae</taxon>
        <taxon>Paraburkholderia</taxon>
    </lineage>
</organism>
<evidence type="ECO:0000313" key="4">
    <source>
        <dbReference type="Proteomes" id="UP000494363"/>
    </source>
</evidence>
<dbReference type="Proteomes" id="UP000494363">
    <property type="component" value="Unassembled WGS sequence"/>
</dbReference>
<sequence>MSRSGFRWPAGNGATAARGQSGARIEWPRTLAAKGPQRLRAEHLRVARAAQPRGVLHCFVLDCSASMLAGAQLALAKGLLAALFGRARADRHEIALICFGGVSADLRFGPAIPRGWSERWLQPIGGGGGTPFIPAIERATQLLAHAATRKPAQERWLWVLSDGRSGGTPARPDKVDRVVVVDFESHAVPLNRCEQLAQTWGGECVTPAQLIARS</sequence>
<feature type="domain" description="VWFA" evidence="2">
    <location>
        <begin position="59"/>
        <end position="163"/>
    </location>
</feature>
<dbReference type="InterPro" id="IPR052989">
    <property type="entry name" value="Mg-chelatase_DI-like"/>
</dbReference>
<dbReference type="InterPro" id="IPR002035">
    <property type="entry name" value="VWF_A"/>
</dbReference>
<dbReference type="EMBL" id="CADIKH010000006">
    <property type="protein sequence ID" value="CAB3752024.1"/>
    <property type="molecule type" value="Genomic_DNA"/>
</dbReference>
<reference evidence="3 4" key="1">
    <citation type="submission" date="2020-04" db="EMBL/GenBank/DDBJ databases">
        <authorList>
            <person name="De Canck E."/>
        </authorList>
    </citation>
    <scope>NUCLEOTIDE SEQUENCE [LARGE SCALE GENOMIC DNA]</scope>
    <source>
        <strain evidence="3 4">LMG 29542</strain>
    </source>
</reference>
<feature type="region of interest" description="Disordered" evidence="1">
    <location>
        <begin position="1"/>
        <end position="22"/>
    </location>
</feature>
<protein>
    <recommendedName>
        <fullName evidence="2">VWFA domain-containing protein</fullName>
    </recommendedName>
</protein>
<dbReference type="AlphaFoldDB" id="A0A6J5DF28"/>
<dbReference type="Pfam" id="PF13519">
    <property type="entry name" value="VWA_2"/>
    <property type="match status" value="1"/>
</dbReference>
<proteinExistence type="predicted"/>
<keyword evidence="4" id="KW-1185">Reference proteome</keyword>
<evidence type="ECO:0000259" key="2">
    <source>
        <dbReference type="Pfam" id="PF13519"/>
    </source>
</evidence>
<dbReference type="SUPFAM" id="SSF53300">
    <property type="entry name" value="vWA-like"/>
    <property type="match status" value="1"/>
</dbReference>
<accession>A0A6J5DF28</accession>
<dbReference type="PANTHER" id="PTHR35023:SF1">
    <property type="entry name" value="MG-PROTOPORPHYRIN IX CHELATASE"/>
    <property type="match status" value="1"/>
</dbReference>
<evidence type="ECO:0000256" key="1">
    <source>
        <dbReference type="SAM" id="MobiDB-lite"/>
    </source>
</evidence>